<dbReference type="Proteomes" id="UP000239563">
    <property type="component" value="Chromosome I"/>
</dbReference>
<evidence type="ECO:0000256" key="15">
    <source>
        <dbReference type="ARBA" id="ARBA00034505"/>
    </source>
</evidence>
<dbReference type="GO" id="GO:0006513">
    <property type="term" value="P:protein monoubiquitination"/>
    <property type="evidence" value="ECO:0007669"/>
    <property type="project" value="TreeGrafter"/>
</dbReference>
<keyword evidence="7" id="KW-0479">Metal-binding</keyword>
<dbReference type="AlphaFoldDB" id="A0A2N8U5K7"/>
<dbReference type="GO" id="GO:1990429">
    <property type="term" value="C:peroxisomal importomer complex"/>
    <property type="evidence" value="ECO:0007669"/>
    <property type="project" value="TreeGrafter"/>
</dbReference>
<gene>
    <name evidence="18" type="ORF">SRS1_11649</name>
</gene>
<dbReference type="GO" id="GO:0005778">
    <property type="term" value="C:peroxisomal membrane"/>
    <property type="evidence" value="ECO:0007669"/>
    <property type="project" value="UniProtKB-SubCell"/>
</dbReference>
<keyword evidence="9" id="KW-0862">Zinc</keyword>
<evidence type="ECO:0000256" key="7">
    <source>
        <dbReference type="ARBA" id="ARBA00022723"/>
    </source>
</evidence>
<dbReference type="Gene3D" id="3.30.40.10">
    <property type="entry name" value="Zinc/RING finger domain, C3HC4 (zinc finger)"/>
    <property type="match status" value="1"/>
</dbReference>
<sequence>MDVLTSVDPTSSQPSSADPFHPSFFELAAQSQLQELIKPAVRYVLAVLAQRNPRYLLRVVNSFDEVYALVMAGIETHYLRVWGSSFAENFYGLRRRKRPGLSRSAGAATSVSMARSERLGQREIRLSLLFLVALPYVGAKLEDVWERNGGGLSNSVGLFDDDPSSTAAGRFNDTAVPLREKLRKGAMEAFKTAFPYAKTVWQLWLLTYNVRYLFDKTPYWRPWFGAMRIDVRRVGPNDGPRKPLLPHKMPSLVRQPAKFFATVLRLAPGTLFEALKYGLPASIFFFKFLEWWYGADNPRRRRPNPSSSSDEPPAALDPPAPLLPDLANGLLAPNTPADTPPYTPPHIFALSASLLDTTHAKPTLVDTKRKLVHNSCPLCGALPINNPAVLPSGYVFCYTCAFEFVERHGRCPVTSVDVPERKDALRKVLG</sequence>
<comment type="similarity">
    <text evidence="3">Belongs to the pex2/pex10/pex12 family.</text>
</comment>
<evidence type="ECO:0000256" key="13">
    <source>
        <dbReference type="ARBA" id="ARBA00023140"/>
    </source>
</evidence>
<dbReference type="InterPro" id="IPR013083">
    <property type="entry name" value="Znf_RING/FYVE/PHD"/>
</dbReference>
<evidence type="ECO:0000313" key="19">
    <source>
        <dbReference type="Proteomes" id="UP000239563"/>
    </source>
</evidence>
<dbReference type="CDD" id="cd16451">
    <property type="entry name" value="mRING_PEX12"/>
    <property type="match status" value="1"/>
</dbReference>
<feature type="compositionally biased region" description="Low complexity" evidence="16">
    <location>
        <begin position="304"/>
        <end position="314"/>
    </location>
</feature>
<evidence type="ECO:0000256" key="14">
    <source>
        <dbReference type="ARBA" id="ARBA00029692"/>
    </source>
</evidence>
<dbReference type="SUPFAM" id="SSF57850">
    <property type="entry name" value="RING/U-box"/>
    <property type="match status" value="1"/>
</dbReference>
<dbReference type="PANTHER" id="PTHR12888">
    <property type="entry name" value="PEROXISOME ASSEMBLY PROTEIN 12 PEROXIN-12"/>
    <property type="match status" value="1"/>
</dbReference>
<keyword evidence="13" id="KW-0576">Peroxisome</keyword>
<evidence type="ECO:0000256" key="9">
    <source>
        <dbReference type="ARBA" id="ARBA00022833"/>
    </source>
</evidence>
<keyword evidence="5" id="KW-0813">Transport</keyword>
<evidence type="ECO:0000313" key="18">
    <source>
        <dbReference type="EMBL" id="SJX60335.1"/>
    </source>
</evidence>
<protein>
    <recommendedName>
        <fullName evidence="4">Peroxisome assembly protein 12</fullName>
    </recommendedName>
    <alternativeName>
        <fullName evidence="14">Peroxin-12</fullName>
    </alternativeName>
</protein>
<reference evidence="18 19" key="1">
    <citation type="submission" date="2017-02" db="EMBL/GenBank/DDBJ databases">
        <authorList>
            <person name="Peterson S.W."/>
        </authorList>
    </citation>
    <scope>NUCLEOTIDE SEQUENCE [LARGE SCALE GENOMIC DNA]</scope>
    <source>
        <strain evidence="18 19">SRS1_H2-8</strain>
    </source>
</reference>
<evidence type="ECO:0000256" key="4">
    <source>
        <dbReference type="ARBA" id="ARBA00018980"/>
    </source>
</evidence>
<evidence type="ECO:0000256" key="11">
    <source>
        <dbReference type="ARBA" id="ARBA00022989"/>
    </source>
</evidence>
<feature type="domain" description="Pex N-terminal" evidence="17">
    <location>
        <begin position="30"/>
        <end position="294"/>
    </location>
</feature>
<evidence type="ECO:0000256" key="6">
    <source>
        <dbReference type="ARBA" id="ARBA00022692"/>
    </source>
</evidence>
<dbReference type="InterPro" id="IPR006845">
    <property type="entry name" value="Pex_N"/>
</dbReference>
<keyword evidence="10" id="KW-0653">Protein transport</keyword>
<dbReference type="InterPro" id="IPR017375">
    <property type="entry name" value="PEX12"/>
</dbReference>
<evidence type="ECO:0000256" key="8">
    <source>
        <dbReference type="ARBA" id="ARBA00022771"/>
    </source>
</evidence>
<evidence type="ECO:0000256" key="12">
    <source>
        <dbReference type="ARBA" id="ARBA00023136"/>
    </source>
</evidence>
<keyword evidence="6" id="KW-0812">Transmembrane</keyword>
<dbReference type="GO" id="GO:0016562">
    <property type="term" value="P:protein import into peroxisome matrix, receptor recycling"/>
    <property type="evidence" value="ECO:0007669"/>
    <property type="project" value="UniProtKB-ARBA"/>
</dbReference>
<dbReference type="GO" id="GO:0004842">
    <property type="term" value="F:ubiquitin-protein transferase activity"/>
    <property type="evidence" value="ECO:0007669"/>
    <property type="project" value="TreeGrafter"/>
</dbReference>
<proteinExistence type="inferred from homology"/>
<evidence type="ECO:0000256" key="3">
    <source>
        <dbReference type="ARBA" id="ARBA00008704"/>
    </source>
</evidence>
<keyword evidence="12" id="KW-0472">Membrane</keyword>
<dbReference type="PANTHER" id="PTHR12888:SF0">
    <property type="entry name" value="PEROXISOME ASSEMBLY PROTEIN 12"/>
    <property type="match status" value="1"/>
</dbReference>
<name>A0A2N8U5K7_9BASI</name>
<evidence type="ECO:0000256" key="16">
    <source>
        <dbReference type="SAM" id="MobiDB-lite"/>
    </source>
</evidence>
<evidence type="ECO:0000256" key="10">
    <source>
        <dbReference type="ARBA" id="ARBA00022927"/>
    </source>
</evidence>
<comment type="subcellular location">
    <subcellularLocation>
        <location evidence="1">Peroxisome membrane</location>
        <topology evidence="1">Multi-pass membrane protein</topology>
    </subcellularLocation>
</comment>
<dbReference type="PIRSF" id="PIRSF038074">
    <property type="entry name" value="Peroxisome_assembly_p12"/>
    <property type="match status" value="1"/>
</dbReference>
<dbReference type="EMBL" id="LT795054">
    <property type="protein sequence ID" value="SJX60335.1"/>
    <property type="molecule type" value="Genomic_DNA"/>
</dbReference>
<feature type="region of interest" description="Disordered" evidence="16">
    <location>
        <begin position="300"/>
        <end position="319"/>
    </location>
</feature>
<dbReference type="GO" id="GO:0008270">
    <property type="term" value="F:zinc ion binding"/>
    <property type="evidence" value="ECO:0007669"/>
    <property type="project" value="UniProtKB-KW"/>
</dbReference>
<dbReference type="Pfam" id="PF04757">
    <property type="entry name" value="Pex2_Pex12"/>
    <property type="match status" value="1"/>
</dbReference>
<evidence type="ECO:0000256" key="1">
    <source>
        <dbReference type="ARBA" id="ARBA00004585"/>
    </source>
</evidence>
<evidence type="ECO:0000259" key="17">
    <source>
        <dbReference type="Pfam" id="PF04757"/>
    </source>
</evidence>
<evidence type="ECO:0000256" key="2">
    <source>
        <dbReference type="ARBA" id="ARBA00004906"/>
    </source>
</evidence>
<keyword evidence="8" id="KW-0863">Zinc-finger</keyword>
<evidence type="ECO:0000256" key="5">
    <source>
        <dbReference type="ARBA" id="ARBA00022448"/>
    </source>
</evidence>
<comment type="pathway">
    <text evidence="2">Protein modification; protein ubiquitination.</text>
</comment>
<keyword evidence="11" id="KW-1133">Transmembrane helix</keyword>
<comment type="subunit">
    <text evidence="15">Component of the PEX2-PEX10-PEX12 retrotranslocation channel, composed of PEX2, PEX10 and PEX12.</text>
</comment>
<organism evidence="18 19">
    <name type="scientific">Sporisorium reilianum f. sp. reilianum</name>
    <dbReference type="NCBI Taxonomy" id="72559"/>
    <lineage>
        <taxon>Eukaryota</taxon>
        <taxon>Fungi</taxon>
        <taxon>Dikarya</taxon>
        <taxon>Basidiomycota</taxon>
        <taxon>Ustilaginomycotina</taxon>
        <taxon>Ustilaginomycetes</taxon>
        <taxon>Ustilaginales</taxon>
        <taxon>Ustilaginaceae</taxon>
        <taxon>Sporisorium</taxon>
    </lineage>
</organism>
<accession>A0A2N8U5K7</accession>